<dbReference type="OrthoDB" id="2593073at2759"/>
<evidence type="ECO:0000256" key="10">
    <source>
        <dbReference type="SAM" id="MobiDB-lite"/>
    </source>
</evidence>
<dbReference type="GO" id="GO:0001228">
    <property type="term" value="F:DNA-binding transcription activator activity, RNA polymerase II-specific"/>
    <property type="evidence" value="ECO:0007669"/>
    <property type="project" value="TreeGrafter"/>
</dbReference>
<dbReference type="PROSITE" id="PS00036">
    <property type="entry name" value="BZIP_BASIC"/>
    <property type="match status" value="1"/>
</dbReference>
<dbReference type="GO" id="GO:0000976">
    <property type="term" value="F:transcription cis-regulatory region binding"/>
    <property type="evidence" value="ECO:0007669"/>
    <property type="project" value="InterPro"/>
</dbReference>
<accession>A0A1E3P7P4</accession>
<organism evidence="12 13">
    <name type="scientific">Wickerhamomyces anomalus (strain ATCC 58044 / CBS 1984 / NCYC 433 / NRRL Y-366-8)</name>
    <name type="common">Yeast</name>
    <name type="synonym">Hansenula anomala</name>
    <dbReference type="NCBI Taxonomy" id="683960"/>
    <lineage>
        <taxon>Eukaryota</taxon>
        <taxon>Fungi</taxon>
        <taxon>Dikarya</taxon>
        <taxon>Ascomycota</taxon>
        <taxon>Saccharomycotina</taxon>
        <taxon>Saccharomycetes</taxon>
        <taxon>Phaffomycetales</taxon>
        <taxon>Wickerhamomycetaceae</taxon>
        <taxon>Wickerhamomyces</taxon>
    </lineage>
</organism>
<keyword evidence="9" id="KW-0175">Coiled coil</keyword>
<dbReference type="PANTHER" id="PTHR40621:SF11">
    <property type="entry name" value="TRANSCRIPTION FACTOR KAPC-RELATED"/>
    <property type="match status" value="1"/>
</dbReference>
<keyword evidence="4" id="KW-0805">Transcription regulation</keyword>
<feature type="domain" description="BZIP" evidence="11">
    <location>
        <begin position="111"/>
        <end position="126"/>
    </location>
</feature>
<keyword evidence="7" id="KW-0539">Nucleus</keyword>
<dbReference type="Proteomes" id="UP000094112">
    <property type="component" value="Unassembled WGS sequence"/>
</dbReference>
<proteinExistence type="inferred from homology"/>
<evidence type="ECO:0000256" key="3">
    <source>
        <dbReference type="ARBA" id="ARBA00007163"/>
    </source>
</evidence>
<evidence type="ECO:0000256" key="5">
    <source>
        <dbReference type="ARBA" id="ARBA00023125"/>
    </source>
</evidence>
<feature type="compositionally biased region" description="Polar residues" evidence="10">
    <location>
        <begin position="79"/>
        <end position="119"/>
    </location>
</feature>
<evidence type="ECO:0000256" key="8">
    <source>
        <dbReference type="ARBA" id="ARBA00044067"/>
    </source>
</evidence>
<evidence type="ECO:0000256" key="4">
    <source>
        <dbReference type="ARBA" id="ARBA00023015"/>
    </source>
</evidence>
<evidence type="ECO:0000256" key="2">
    <source>
        <dbReference type="ARBA" id="ARBA00004123"/>
    </source>
</evidence>
<dbReference type="EMBL" id="KV454209">
    <property type="protein sequence ID" value="ODQ61423.1"/>
    <property type="molecule type" value="Genomic_DNA"/>
</dbReference>
<feature type="compositionally biased region" description="Low complexity" evidence="10">
    <location>
        <begin position="35"/>
        <end position="63"/>
    </location>
</feature>
<dbReference type="PANTHER" id="PTHR40621">
    <property type="entry name" value="TRANSCRIPTION FACTOR KAPC-RELATED"/>
    <property type="match status" value="1"/>
</dbReference>
<comment type="function">
    <text evidence="1">Putative transcription factor.</text>
</comment>
<dbReference type="InterPro" id="IPR004827">
    <property type="entry name" value="bZIP"/>
</dbReference>
<comment type="subcellular location">
    <subcellularLocation>
        <location evidence="2">Nucleus</location>
    </subcellularLocation>
</comment>
<dbReference type="Pfam" id="PF00170">
    <property type="entry name" value="bZIP_1"/>
    <property type="match status" value="1"/>
</dbReference>
<dbReference type="InterPro" id="IPR046347">
    <property type="entry name" value="bZIP_sf"/>
</dbReference>
<reference evidence="12 13" key="1">
    <citation type="journal article" date="2016" name="Proc. Natl. Acad. Sci. U.S.A.">
        <title>Comparative genomics of biotechnologically important yeasts.</title>
        <authorList>
            <person name="Riley R."/>
            <person name="Haridas S."/>
            <person name="Wolfe K.H."/>
            <person name="Lopes M.R."/>
            <person name="Hittinger C.T."/>
            <person name="Goeker M."/>
            <person name="Salamov A.A."/>
            <person name="Wisecaver J.H."/>
            <person name="Long T.M."/>
            <person name="Calvey C.H."/>
            <person name="Aerts A.L."/>
            <person name="Barry K.W."/>
            <person name="Choi C."/>
            <person name="Clum A."/>
            <person name="Coughlan A.Y."/>
            <person name="Deshpande S."/>
            <person name="Douglass A.P."/>
            <person name="Hanson S.J."/>
            <person name="Klenk H.-P."/>
            <person name="LaButti K.M."/>
            <person name="Lapidus A."/>
            <person name="Lindquist E.A."/>
            <person name="Lipzen A.M."/>
            <person name="Meier-Kolthoff J.P."/>
            <person name="Ohm R.A."/>
            <person name="Otillar R.P."/>
            <person name="Pangilinan J.L."/>
            <person name="Peng Y."/>
            <person name="Rokas A."/>
            <person name="Rosa C.A."/>
            <person name="Scheuner C."/>
            <person name="Sibirny A.A."/>
            <person name="Slot J.C."/>
            <person name="Stielow J.B."/>
            <person name="Sun H."/>
            <person name="Kurtzman C.P."/>
            <person name="Blackwell M."/>
            <person name="Grigoriev I.V."/>
            <person name="Jeffries T.W."/>
        </authorList>
    </citation>
    <scope>NUCLEOTIDE SEQUENCE [LARGE SCALE GENOMIC DNA]</scope>
    <source>
        <strain evidence="13">ATCC 58044 / CBS 1984 / NCYC 433 / NRRL Y-366-8</strain>
    </source>
</reference>
<dbReference type="STRING" id="683960.A0A1E3P7P4"/>
<dbReference type="Gene3D" id="1.20.5.170">
    <property type="match status" value="1"/>
</dbReference>
<gene>
    <name evidence="12" type="ORF">WICANDRAFT_78052</name>
</gene>
<dbReference type="InterPro" id="IPR050936">
    <property type="entry name" value="AP-1-like"/>
</dbReference>
<evidence type="ECO:0000256" key="7">
    <source>
        <dbReference type="ARBA" id="ARBA00023242"/>
    </source>
</evidence>
<evidence type="ECO:0000313" key="13">
    <source>
        <dbReference type="Proteomes" id="UP000094112"/>
    </source>
</evidence>
<keyword evidence="6" id="KW-0804">Transcription</keyword>
<dbReference type="SUPFAM" id="SSF57959">
    <property type="entry name" value="Leucine zipper domain"/>
    <property type="match status" value="1"/>
</dbReference>
<keyword evidence="5" id="KW-0238">DNA-binding</keyword>
<evidence type="ECO:0000313" key="12">
    <source>
        <dbReference type="EMBL" id="ODQ61423.1"/>
    </source>
</evidence>
<evidence type="ECO:0000256" key="1">
    <source>
        <dbReference type="ARBA" id="ARBA00004049"/>
    </source>
</evidence>
<dbReference type="CDD" id="cd14688">
    <property type="entry name" value="bZIP_YAP"/>
    <property type="match status" value="1"/>
</dbReference>
<feature type="region of interest" description="Disordered" evidence="10">
    <location>
        <begin position="1"/>
        <end position="125"/>
    </location>
</feature>
<evidence type="ECO:0000256" key="6">
    <source>
        <dbReference type="ARBA" id="ARBA00023163"/>
    </source>
</evidence>
<dbReference type="RefSeq" id="XP_019040630.1">
    <property type="nucleotide sequence ID" value="XM_019184653.1"/>
</dbReference>
<evidence type="ECO:0000256" key="9">
    <source>
        <dbReference type="SAM" id="Coils"/>
    </source>
</evidence>
<keyword evidence="13" id="KW-1185">Reference proteome</keyword>
<dbReference type="SMART" id="SM00338">
    <property type="entry name" value="BRLZ"/>
    <property type="match status" value="1"/>
</dbReference>
<protein>
    <recommendedName>
        <fullName evidence="8">Putative transcription factor kapC</fullName>
    </recommendedName>
</protein>
<dbReference type="GeneID" id="30201899"/>
<name>A0A1E3P7P4_WICAA</name>
<dbReference type="AlphaFoldDB" id="A0A1E3P7P4"/>
<evidence type="ECO:0000259" key="11">
    <source>
        <dbReference type="PROSITE" id="PS00036"/>
    </source>
</evidence>
<feature type="coiled-coil region" evidence="9">
    <location>
        <begin position="127"/>
        <end position="161"/>
    </location>
</feature>
<sequence length="191" mass="21250">MSGTNSFNWGEEKKRSSLEEQIDPSFSRQQEATIHHLNQLQPQQHQIGQQHVVPAQQQSQSQGLGEEGFDVAAAAVAASNDSPHPQTSEAKSPETSSNPLTRNGRPLSNTKRAAQNRSAQRAFRQRKDAYIKDLEEKVKEVDALKQTIETLKQENIQLKDYSLALQAKLIEQPDVQAPPVVFSTRGGNKKD</sequence>
<comment type="similarity">
    <text evidence="3">Belongs to the bZIP family.</text>
</comment>
<dbReference type="GO" id="GO:0090575">
    <property type="term" value="C:RNA polymerase II transcription regulator complex"/>
    <property type="evidence" value="ECO:0007669"/>
    <property type="project" value="TreeGrafter"/>
</dbReference>